<accession>A0A197KBC9</accession>
<keyword evidence="1" id="KW-0812">Transmembrane</keyword>
<protein>
    <submittedName>
        <fullName evidence="2">Uncharacterized protein</fullName>
    </submittedName>
</protein>
<evidence type="ECO:0000256" key="1">
    <source>
        <dbReference type="SAM" id="Phobius"/>
    </source>
</evidence>
<dbReference type="EMBL" id="KV442016">
    <property type="protein sequence ID" value="OAQ34795.1"/>
    <property type="molecule type" value="Genomic_DNA"/>
</dbReference>
<keyword evidence="3" id="KW-1185">Reference proteome</keyword>
<keyword evidence="1" id="KW-0472">Membrane</keyword>
<dbReference type="Proteomes" id="UP000078512">
    <property type="component" value="Unassembled WGS sequence"/>
</dbReference>
<gene>
    <name evidence="2" type="ORF">K457DRAFT_713320</name>
</gene>
<organism evidence="2 3">
    <name type="scientific">Linnemannia elongata AG-77</name>
    <dbReference type="NCBI Taxonomy" id="1314771"/>
    <lineage>
        <taxon>Eukaryota</taxon>
        <taxon>Fungi</taxon>
        <taxon>Fungi incertae sedis</taxon>
        <taxon>Mucoromycota</taxon>
        <taxon>Mortierellomycotina</taxon>
        <taxon>Mortierellomycetes</taxon>
        <taxon>Mortierellales</taxon>
        <taxon>Mortierellaceae</taxon>
        <taxon>Linnemannia</taxon>
    </lineage>
</organism>
<proteinExistence type="predicted"/>
<evidence type="ECO:0000313" key="2">
    <source>
        <dbReference type="EMBL" id="OAQ34795.1"/>
    </source>
</evidence>
<evidence type="ECO:0000313" key="3">
    <source>
        <dbReference type="Proteomes" id="UP000078512"/>
    </source>
</evidence>
<name>A0A197KBC9_9FUNG</name>
<reference evidence="2 3" key="1">
    <citation type="submission" date="2016-05" db="EMBL/GenBank/DDBJ databases">
        <title>Genome sequencing reveals origins of a unique bacterial endosymbiosis in the earliest lineages of terrestrial Fungi.</title>
        <authorList>
            <consortium name="DOE Joint Genome Institute"/>
            <person name="Uehling J."/>
            <person name="Gryganskyi A."/>
            <person name="Hameed K."/>
            <person name="Tschaplinski T."/>
            <person name="Misztal P."/>
            <person name="Wu S."/>
            <person name="Desiro A."/>
            <person name="Vande Pol N."/>
            <person name="Du Z.-Y."/>
            <person name="Zienkiewicz A."/>
            <person name="Zienkiewicz K."/>
            <person name="Morin E."/>
            <person name="Tisserant E."/>
            <person name="Splivallo R."/>
            <person name="Hainaut M."/>
            <person name="Henrissat B."/>
            <person name="Ohm R."/>
            <person name="Kuo A."/>
            <person name="Yan J."/>
            <person name="Lipzen A."/>
            <person name="Nolan M."/>
            <person name="Labutti K."/>
            <person name="Barry K."/>
            <person name="Goldstein A."/>
            <person name="Labbe J."/>
            <person name="Schadt C."/>
            <person name="Tuskan G."/>
            <person name="Grigoriev I."/>
            <person name="Martin F."/>
            <person name="Vilgalys R."/>
            <person name="Bonito G."/>
        </authorList>
    </citation>
    <scope>NUCLEOTIDE SEQUENCE [LARGE SCALE GENOMIC DNA]</scope>
    <source>
        <strain evidence="2 3">AG-77</strain>
    </source>
</reference>
<keyword evidence="1" id="KW-1133">Transmembrane helix</keyword>
<sequence>MTACRAPSSWALNLGLNFHLFKHLLLSKGFAIDQAASCLLFLSPLFFLQACVIGLLQRLLDQSLALDLALGCITF</sequence>
<dbReference type="AlphaFoldDB" id="A0A197KBC9"/>
<feature type="transmembrane region" description="Helical" evidence="1">
    <location>
        <begin position="34"/>
        <end position="56"/>
    </location>
</feature>